<dbReference type="EMBL" id="CAAE01015239">
    <property type="protein sequence ID" value="CAG13381.1"/>
    <property type="molecule type" value="Genomic_DNA"/>
</dbReference>
<proteinExistence type="predicted"/>
<dbReference type="AlphaFoldDB" id="Q4RE01"/>
<gene>
    <name evidence="1" type="ORF">GSTENG00036036001</name>
</gene>
<evidence type="ECO:0000313" key="1">
    <source>
        <dbReference type="EMBL" id="CAG13381.1"/>
    </source>
</evidence>
<comment type="caution">
    <text evidence="1">The sequence shown here is derived from an EMBL/GenBank/DDBJ whole genome shotgun (WGS) entry which is preliminary data.</text>
</comment>
<organism evidence="1">
    <name type="scientific">Tetraodon nigroviridis</name>
    <name type="common">Spotted green pufferfish</name>
    <name type="synonym">Chelonodon nigroviridis</name>
    <dbReference type="NCBI Taxonomy" id="99883"/>
    <lineage>
        <taxon>Eukaryota</taxon>
        <taxon>Metazoa</taxon>
        <taxon>Chordata</taxon>
        <taxon>Craniata</taxon>
        <taxon>Vertebrata</taxon>
        <taxon>Euteleostomi</taxon>
        <taxon>Actinopterygii</taxon>
        <taxon>Neopterygii</taxon>
        <taxon>Teleostei</taxon>
        <taxon>Neoteleostei</taxon>
        <taxon>Acanthomorphata</taxon>
        <taxon>Eupercaria</taxon>
        <taxon>Tetraodontiformes</taxon>
        <taxon>Tetradontoidea</taxon>
        <taxon>Tetraodontidae</taxon>
        <taxon>Tetraodon</taxon>
    </lineage>
</organism>
<feature type="non-terminal residue" evidence="1">
    <location>
        <position position="1"/>
    </location>
</feature>
<accession>Q4RE01</accession>
<sequence length="41" mass="4857">HKCQTRRPLSSTLKASTQSPRCHQSWLMWRHNDHLSNSKIV</sequence>
<reference evidence="1" key="1">
    <citation type="journal article" date="2004" name="Nature">
        <title>Genome duplication in the teleost fish Tetraodon nigroviridis reveals the early vertebrate proto-karyotype.</title>
        <authorList>
            <person name="Jaillon O."/>
            <person name="Aury J.-M."/>
            <person name="Brunet F."/>
            <person name="Petit J.-L."/>
            <person name="Stange-Thomann N."/>
            <person name="Mauceli E."/>
            <person name="Bouneau L."/>
            <person name="Fischer C."/>
            <person name="Ozouf-Costaz C."/>
            <person name="Bernot A."/>
            <person name="Nicaud S."/>
            <person name="Jaffe D."/>
            <person name="Fisher S."/>
            <person name="Lutfalla G."/>
            <person name="Dossat C."/>
            <person name="Segurens B."/>
            <person name="Dasilva C."/>
            <person name="Salanoubat M."/>
            <person name="Levy M."/>
            <person name="Boudet N."/>
            <person name="Castellano S."/>
            <person name="Anthouard V."/>
            <person name="Jubin C."/>
            <person name="Castelli V."/>
            <person name="Katinka M."/>
            <person name="Vacherie B."/>
            <person name="Biemont C."/>
            <person name="Skalli Z."/>
            <person name="Cattolico L."/>
            <person name="Poulain J."/>
            <person name="De Berardinis V."/>
            <person name="Cruaud C."/>
            <person name="Duprat S."/>
            <person name="Brottier P."/>
            <person name="Coutanceau J.-P."/>
            <person name="Gouzy J."/>
            <person name="Parra G."/>
            <person name="Lardier G."/>
            <person name="Chapple C."/>
            <person name="McKernan K.J."/>
            <person name="McEwan P."/>
            <person name="Bosak S."/>
            <person name="Kellis M."/>
            <person name="Volff J.-N."/>
            <person name="Guigo R."/>
            <person name="Zody M.C."/>
            <person name="Mesirov J."/>
            <person name="Lindblad-Toh K."/>
            <person name="Birren B."/>
            <person name="Nusbaum C."/>
            <person name="Kahn D."/>
            <person name="Robinson-Rechavi M."/>
            <person name="Laudet V."/>
            <person name="Schachter V."/>
            <person name="Quetier F."/>
            <person name="Saurin W."/>
            <person name="Scarpelli C."/>
            <person name="Wincker P."/>
            <person name="Lander E.S."/>
            <person name="Weissenbach J."/>
            <person name="Roest Crollius H."/>
        </authorList>
    </citation>
    <scope>NUCLEOTIDE SEQUENCE [LARGE SCALE GENOMIC DNA]</scope>
</reference>
<dbReference type="OrthoDB" id="10556080at2759"/>
<name>Q4RE01_TETNG</name>
<protein>
    <submittedName>
        <fullName evidence="1">(spotted green pufferfish) hypothetical protein</fullName>
    </submittedName>
</protein>
<reference evidence="1" key="2">
    <citation type="submission" date="2004-02" db="EMBL/GenBank/DDBJ databases">
        <authorList>
            <consortium name="Genoscope"/>
            <consortium name="Whitehead Institute Centre for Genome Research"/>
        </authorList>
    </citation>
    <scope>NUCLEOTIDE SEQUENCE</scope>
</reference>
<dbReference type="KEGG" id="tng:GSTEN00036036G001"/>